<sequence length="98" mass="11208">MHKTNLGKGYIMTSRVFYHDYPDSPYIDAQYTIGNKIFHSRYRIIALGHYPENVKYTQKSSRSAVQLKMGPQLISKICNIAGFGNQLSLVIRKLANNL</sequence>
<evidence type="ECO:0000313" key="1">
    <source>
        <dbReference type="EMBL" id="PKK55721.1"/>
    </source>
</evidence>
<name>A0A2N1M248_9GLOM</name>
<accession>A0A2N1M248</accession>
<comment type="caution">
    <text evidence="1">The sequence shown here is derived from an EMBL/GenBank/DDBJ whole genome shotgun (WGS) entry which is preliminary data.</text>
</comment>
<dbReference type="Proteomes" id="UP000233469">
    <property type="component" value="Unassembled WGS sequence"/>
</dbReference>
<dbReference type="VEuPathDB" id="FungiDB:FUN_014706"/>
<dbReference type="EMBL" id="LLXL01006969">
    <property type="protein sequence ID" value="PKK55721.1"/>
    <property type="molecule type" value="Genomic_DNA"/>
</dbReference>
<proteinExistence type="predicted"/>
<dbReference type="AlphaFoldDB" id="A0A2N1M248"/>
<gene>
    <name evidence="1" type="ORF">RhiirC2_801668</name>
</gene>
<reference evidence="1 2" key="1">
    <citation type="submission" date="2016-04" db="EMBL/GenBank/DDBJ databases">
        <title>Genome analyses suggest a sexual origin of heterokaryosis in a supposedly ancient asexual fungus.</title>
        <authorList>
            <person name="Ropars J."/>
            <person name="Sedzielewska K."/>
            <person name="Noel J."/>
            <person name="Charron P."/>
            <person name="Farinelli L."/>
            <person name="Marton T."/>
            <person name="Kruger M."/>
            <person name="Pelin A."/>
            <person name="Brachmann A."/>
            <person name="Corradi N."/>
        </authorList>
    </citation>
    <scope>NUCLEOTIDE SEQUENCE [LARGE SCALE GENOMIC DNA]</scope>
    <source>
        <strain evidence="1 2">C2</strain>
    </source>
</reference>
<reference evidence="1 2" key="2">
    <citation type="submission" date="2017-10" db="EMBL/GenBank/DDBJ databases">
        <title>Extensive intraspecific genome diversity in a model arbuscular mycorrhizal fungus.</title>
        <authorList>
            <person name="Chen E.C.H."/>
            <person name="Morin E."/>
            <person name="Baudet D."/>
            <person name="Noel J."/>
            <person name="Ndikumana S."/>
            <person name="Charron P."/>
            <person name="St-Onge C."/>
            <person name="Giorgi J."/>
            <person name="Grigoriev I.V."/>
            <person name="Roux C."/>
            <person name="Martin F.M."/>
            <person name="Corradi N."/>
        </authorList>
    </citation>
    <scope>NUCLEOTIDE SEQUENCE [LARGE SCALE GENOMIC DNA]</scope>
    <source>
        <strain evidence="1 2">C2</strain>
    </source>
</reference>
<organism evidence="1 2">
    <name type="scientific">Rhizophagus irregularis</name>
    <dbReference type="NCBI Taxonomy" id="588596"/>
    <lineage>
        <taxon>Eukaryota</taxon>
        <taxon>Fungi</taxon>
        <taxon>Fungi incertae sedis</taxon>
        <taxon>Mucoromycota</taxon>
        <taxon>Glomeromycotina</taxon>
        <taxon>Glomeromycetes</taxon>
        <taxon>Glomerales</taxon>
        <taxon>Glomeraceae</taxon>
        <taxon>Rhizophagus</taxon>
    </lineage>
</organism>
<protein>
    <submittedName>
        <fullName evidence="1">Uncharacterized protein</fullName>
    </submittedName>
</protein>
<evidence type="ECO:0000313" key="2">
    <source>
        <dbReference type="Proteomes" id="UP000233469"/>
    </source>
</evidence>